<dbReference type="SMART" id="SM00382">
    <property type="entry name" value="AAA"/>
    <property type="match status" value="1"/>
</dbReference>
<keyword evidence="3" id="KW-1185">Reference proteome</keyword>
<protein>
    <submittedName>
        <fullName evidence="2">ATP-binding protein</fullName>
    </submittedName>
</protein>
<dbReference type="Proteomes" id="UP000664369">
    <property type="component" value="Unassembled WGS sequence"/>
</dbReference>
<evidence type="ECO:0000313" key="3">
    <source>
        <dbReference type="Proteomes" id="UP000664369"/>
    </source>
</evidence>
<evidence type="ECO:0000259" key="1">
    <source>
        <dbReference type="SMART" id="SM00382"/>
    </source>
</evidence>
<dbReference type="InterPro" id="IPR003593">
    <property type="entry name" value="AAA+_ATPase"/>
</dbReference>
<dbReference type="InterPro" id="IPR049052">
    <property type="entry name" value="nSTAND1"/>
</dbReference>
<evidence type="ECO:0000313" key="2">
    <source>
        <dbReference type="EMBL" id="MBO2011907.1"/>
    </source>
</evidence>
<dbReference type="GO" id="GO:0005524">
    <property type="term" value="F:ATP binding"/>
    <property type="evidence" value="ECO:0007669"/>
    <property type="project" value="UniProtKB-KW"/>
</dbReference>
<dbReference type="RefSeq" id="WP_208177590.1">
    <property type="nucleotide sequence ID" value="NZ_JAGETZ010000013.1"/>
</dbReference>
<dbReference type="Gene3D" id="3.40.50.300">
    <property type="entry name" value="P-loop containing nucleotide triphosphate hydrolases"/>
    <property type="match status" value="1"/>
</dbReference>
<dbReference type="CDD" id="cd00882">
    <property type="entry name" value="Ras_like_GTPase"/>
    <property type="match status" value="1"/>
</dbReference>
<reference evidence="2 3" key="1">
    <citation type="submission" date="2021-03" db="EMBL/GenBank/DDBJ databases">
        <authorList>
            <person name="Kim M.K."/>
        </authorList>
    </citation>
    <scope>NUCLEOTIDE SEQUENCE [LARGE SCALE GENOMIC DNA]</scope>
    <source>
        <strain evidence="2 3">BT442</strain>
    </source>
</reference>
<dbReference type="Pfam" id="PF20703">
    <property type="entry name" value="nSTAND1"/>
    <property type="match status" value="1"/>
</dbReference>
<accession>A0ABS3QKX8</accession>
<dbReference type="PANTHER" id="PTHR34301">
    <property type="entry name" value="DNA-BINDING PROTEIN-RELATED"/>
    <property type="match status" value="1"/>
</dbReference>
<dbReference type="InterPro" id="IPR027417">
    <property type="entry name" value="P-loop_NTPase"/>
</dbReference>
<dbReference type="EMBL" id="JAGETZ010000013">
    <property type="protein sequence ID" value="MBO2011907.1"/>
    <property type="molecule type" value="Genomic_DNA"/>
</dbReference>
<gene>
    <name evidence="2" type="ORF">J4E00_22775</name>
</gene>
<name>A0ABS3QKX8_9BACT</name>
<comment type="caution">
    <text evidence="2">The sequence shown here is derived from an EMBL/GenBank/DDBJ whole genome shotgun (WGS) entry which is preliminary data.</text>
</comment>
<feature type="domain" description="AAA+ ATPase" evidence="1">
    <location>
        <begin position="49"/>
        <end position="216"/>
    </location>
</feature>
<dbReference type="SUPFAM" id="SSF52540">
    <property type="entry name" value="P-loop containing nucleoside triphosphate hydrolases"/>
    <property type="match status" value="1"/>
</dbReference>
<sequence length="410" mass="46600">MAKTKMMTREDKLAKLDEVFSPTAPIEKRDLFFGRIGQLNDLYGAITQRGAHAVLYGDRGVGKTSLANMAMTAFPEVVATKVTCNRTEDFKSIWQEALKKIRFYTSRKGIGFNAEVRHESVQLDLFLPEKDEIGSVDILQVFENLSTRLLIIFDEFDSISNDTIKTKMADTIKSLSDNVPNVTVLVVGIADSVAQLLGEHPSLERCLIQIQMPRMSEEELKQIIDNGLRRLELEIIDSVREKIIEYSSGFPHYTHALCKSAAYYAVINDSNTISLRMHFTYAVKKAIQTTSQSLRNSYQRAIINSRGPSHFEEVLAACSLANLDEYDCFTNSSSLSHFKGKKKTKSEMTTGEFRYYLDALCKDEKGPILEKIGQGFNLRYKFINPIMRAFIRLKVYDKKIEANKVFEQED</sequence>
<proteinExistence type="predicted"/>
<dbReference type="PANTHER" id="PTHR34301:SF8">
    <property type="entry name" value="ATPASE DOMAIN-CONTAINING PROTEIN"/>
    <property type="match status" value="1"/>
</dbReference>
<keyword evidence="2" id="KW-0547">Nucleotide-binding</keyword>
<keyword evidence="2" id="KW-0067">ATP-binding</keyword>
<organism evidence="2 3">
    <name type="scientific">Hymenobacter negativus</name>
    <dbReference type="NCBI Taxonomy" id="2795026"/>
    <lineage>
        <taxon>Bacteria</taxon>
        <taxon>Pseudomonadati</taxon>
        <taxon>Bacteroidota</taxon>
        <taxon>Cytophagia</taxon>
        <taxon>Cytophagales</taxon>
        <taxon>Hymenobacteraceae</taxon>
        <taxon>Hymenobacter</taxon>
    </lineage>
</organism>